<organism evidence="2 3">
    <name type="scientific">Saccharothrix carnea</name>
    <dbReference type="NCBI Taxonomy" id="1280637"/>
    <lineage>
        <taxon>Bacteria</taxon>
        <taxon>Bacillati</taxon>
        <taxon>Actinomycetota</taxon>
        <taxon>Actinomycetes</taxon>
        <taxon>Pseudonocardiales</taxon>
        <taxon>Pseudonocardiaceae</taxon>
        <taxon>Saccharothrix</taxon>
    </lineage>
</organism>
<evidence type="ECO:0000256" key="1">
    <source>
        <dbReference type="SAM" id="MobiDB-lite"/>
    </source>
</evidence>
<gene>
    <name evidence="2" type="ORF">B0I31_102209</name>
</gene>
<comment type="caution">
    <text evidence="2">The sequence shown here is derived from an EMBL/GenBank/DDBJ whole genome shotgun (WGS) entry which is preliminary data.</text>
</comment>
<dbReference type="Pfam" id="PF13822">
    <property type="entry name" value="ACC_epsilon"/>
    <property type="match status" value="1"/>
</dbReference>
<dbReference type="GO" id="GO:0004658">
    <property type="term" value="F:propionyl-CoA carboxylase activity"/>
    <property type="evidence" value="ECO:0007669"/>
    <property type="project" value="InterPro"/>
</dbReference>
<protein>
    <submittedName>
        <fullName evidence="2">Acyl-CoA carboxylase epsilon subunit-like protein</fullName>
    </submittedName>
</protein>
<dbReference type="GO" id="GO:0003989">
    <property type="term" value="F:acetyl-CoA carboxylase activity"/>
    <property type="evidence" value="ECO:0007669"/>
    <property type="project" value="InterPro"/>
</dbReference>
<dbReference type="EMBL" id="PYAX01000002">
    <property type="protein sequence ID" value="PSL57231.1"/>
    <property type="molecule type" value="Genomic_DNA"/>
</dbReference>
<accession>A0A2P8IFI9</accession>
<dbReference type="RefSeq" id="WP_106614206.1">
    <property type="nucleotide sequence ID" value="NZ_PYAX01000002.1"/>
</dbReference>
<dbReference type="Proteomes" id="UP000241118">
    <property type="component" value="Unassembled WGS sequence"/>
</dbReference>
<evidence type="ECO:0000313" key="2">
    <source>
        <dbReference type="EMBL" id="PSL57231.1"/>
    </source>
</evidence>
<feature type="region of interest" description="Disordered" evidence="1">
    <location>
        <begin position="33"/>
        <end position="62"/>
    </location>
</feature>
<evidence type="ECO:0000313" key="3">
    <source>
        <dbReference type="Proteomes" id="UP000241118"/>
    </source>
</evidence>
<dbReference type="AlphaFoldDB" id="A0A2P8IFI9"/>
<sequence>MTGAVAIRGGQPDEVEVAALLIALAALRAPVTTTTARARQPWTRPTHYTAPTSWRGAGRSPR</sequence>
<reference evidence="2 3" key="1">
    <citation type="submission" date="2018-03" db="EMBL/GenBank/DDBJ databases">
        <title>Genomic Encyclopedia of Type Strains, Phase III (KMG-III): the genomes of soil and plant-associated and newly described type strains.</title>
        <authorList>
            <person name="Whitman W."/>
        </authorList>
    </citation>
    <scope>NUCLEOTIDE SEQUENCE [LARGE SCALE GENOMIC DNA]</scope>
    <source>
        <strain evidence="2 3">CGMCC 4.7097</strain>
    </source>
</reference>
<dbReference type="InterPro" id="IPR032716">
    <property type="entry name" value="ACC_epsilon"/>
</dbReference>
<proteinExistence type="predicted"/>
<keyword evidence="3" id="KW-1185">Reference proteome</keyword>
<name>A0A2P8IFI9_SACCR</name>